<feature type="chain" id="PRO_5030904132" evidence="1">
    <location>
        <begin position="22"/>
        <end position="203"/>
    </location>
</feature>
<dbReference type="SUPFAM" id="SSF55383">
    <property type="entry name" value="Copper amine oxidase, domain N"/>
    <property type="match status" value="1"/>
</dbReference>
<feature type="domain" description="Copper amine oxidase-like N-terminal" evidence="2">
    <location>
        <begin position="37"/>
        <end position="83"/>
    </location>
</feature>
<sequence>MKMKVISMVAVLSIFAGVISASSINGSYKGHSIVKVKVNGHDVSSDVPGINLDGTTMLPVRAVAESLGAEVKWDPDAYTAEIAPSPTLKSMDEIAKHLKTHNIHSLDYHTDGSGYTQFIAIYEGLFFMGNEDKYKEVVKEIAKHAITLGTTDFVFADMMGQTISGTTEDARAFLNGKLIESQFMDTLIQEWMEEEVENEDWNP</sequence>
<gene>
    <name evidence="3" type="ORF">EDM21_08415</name>
</gene>
<dbReference type="OrthoDB" id="1953244at2"/>
<evidence type="ECO:0000313" key="3">
    <source>
        <dbReference type="EMBL" id="MVO99551.1"/>
    </source>
</evidence>
<name>A0A7X3FHP9_9BACL</name>
<organism evidence="3 4">
    <name type="scientific">Paenibacillus lutrae</name>
    <dbReference type="NCBI Taxonomy" id="2078573"/>
    <lineage>
        <taxon>Bacteria</taxon>
        <taxon>Bacillati</taxon>
        <taxon>Bacillota</taxon>
        <taxon>Bacilli</taxon>
        <taxon>Bacillales</taxon>
        <taxon>Paenibacillaceae</taxon>
        <taxon>Paenibacillus</taxon>
    </lineage>
</organism>
<keyword evidence="4" id="KW-1185">Reference proteome</keyword>
<keyword evidence="1" id="KW-0732">Signal</keyword>
<comment type="caution">
    <text evidence="3">The sequence shown here is derived from an EMBL/GenBank/DDBJ whole genome shotgun (WGS) entry which is preliminary data.</text>
</comment>
<dbReference type="AlphaFoldDB" id="A0A7X3FHP9"/>
<evidence type="ECO:0000259" key="2">
    <source>
        <dbReference type="Pfam" id="PF07833"/>
    </source>
</evidence>
<dbReference type="RefSeq" id="WP_157334569.1">
    <property type="nucleotide sequence ID" value="NZ_RHLK01000003.1"/>
</dbReference>
<evidence type="ECO:0000256" key="1">
    <source>
        <dbReference type="SAM" id="SignalP"/>
    </source>
</evidence>
<dbReference type="InterPro" id="IPR012854">
    <property type="entry name" value="Cu_amine_oxidase-like_N"/>
</dbReference>
<dbReference type="Pfam" id="PF07833">
    <property type="entry name" value="Cu_amine_oxidN1"/>
    <property type="match status" value="1"/>
</dbReference>
<dbReference type="Gene3D" id="3.30.457.10">
    <property type="entry name" value="Copper amine oxidase-like, N-terminal domain"/>
    <property type="match status" value="1"/>
</dbReference>
<accession>A0A7X3FHP9</accession>
<dbReference type="InterPro" id="IPR036582">
    <property type="entry name" value="Mao_N_sf"/>
</dbReference>
<dbReference type="EMBL" id="RHLK01000003">
    <property type="protein sequence ID" value="MVO99551.1"/>
    <property type="molecule type" value="Genomic_DNA"/>
</dbReference>
<evidence type="ECO:0000313" key="4">
    <source>
        <dbReference type="Proteomes" id="UP000490800"/>
    </source>
</evidence>
<feature type="signal peptide" evidence="1">
    <location>
        <begin position="1"/>
        <end position="21"/>
    </location>
</feature>
<proteinExistence type="predicted"/>
<reference evidence="3 4" key="1">
    <citation type="journal article" date="2019" name="Microorganisms">
        <title>Paenibacillus lutrae sp. nov., A Chitinolytic Species Isolated from A River Otter in Castril Natural Park, Granada, Spain.</title>
        <authorList>
            <person name="Rodriguez M."/>
            <person name="Reina J.C."/>
            <person name="Bejar V."/>
            <person name="Llamas I."/>
        </authorList>
    </citation>
    <scope>NUCLEOTIDE SEQUENCE [LARGE SCALE GENOMIC DNA]</scope>
    <source>
        <strain evidence="3 4">N10</strain>
    </source>
</reference>
<protein>
    <submittedName>
        <fullName evidence="3">Copper amine oxidase N-terminal domain-containing protein</fullName>
    </submittedName>
</protein>
<dbReference type="Proteomes" id="UP000490800">
    <property type="component" value="Unassembled WGS sequence"/>
</dbReference>